<dbReference type="AlphaFoldDB" id="A0A4V1M6E3"/>
<dbReference type="PROSITE" id="PS51257">
    <property type="entry name" value="PROKAR_LIPOPROTEIN"/>
    <property type="match status" value="1"/>
</dbReference>
<reference evidence="1 2" key="1">
    <citation type="submission" date="2019-01" db="EMBL/GenBank/DDBJ databases">
        <title>Lacunisphaera sp. strain TWA-58.</title>
        <authorList>
            <person name="Chen W.-M."/>
        </authorList>
    </citation>
    <scope>NUCLEOTIDE SEQUENCE [LARGE SCALE GENOMIC DNA]</scope>
    <source>
        <strain evidence="1 2">TWA-58</strain>
    </source>
</reference>
<comment type="caution">
    <text evidence="1">The sequence shown here is derived from an EMBL/GenBank/DDBJ whole genome shotgun (WGS) entry which is preliminary data.</text>
</comment>
<gene>
    <name evidence="1" type="ORF">ESB00_04155</name>
</gene>
<evidence type="ECO:0000313" key="1">
    <source>
        <dbReference type="EMBL" id="RXK55099.1"/>
    </source>
</evidence>
<organism evidence="1 2">
    <name type="scientific">Oleiharenicola lentus</name>
    <dbReference type="NCBI Taxonomy" id="2508720"/>
    <lineage>
        <taxon>Bacteria</taxon>
        <taxon>Pseudomonadati</taxon>
        <taxon>Verrucomicrobiota</taxon>
        <taxon>Opitutia</taxon>
        <taxon>Opitutales</taxon>
        <taxon>Opitutaceae</taxon>
        <taxon>Oleiharenicola</taxon>
    </lineage>
</organism>
<dbReference type="EMBL" id="SDHX01000001">
    <property type="protein sequence ID" value="RXK55099.1"/>
    <property type="molecule type" value="Genomic_DNA"/>
</dbReference>
<evidence type="ECO:0000313" key="2">
    <source>
        <dbReference type="Proteomes" id="UP000290218"/>
    </source>
</evidence>
<proteinExistence type="predicted"/>
<keyword evidence="2" id="KW-1185">Reference proteome</keyword>
<protein>
    <submittedName>
        <fullName evidence="1">Uncharacterized protein</fullName>
    </submittedName>
</protein>
<dbReference type="Proteomes" id="UP000290218">
    <property type="component" value="Unassembled WGS sequence"/>
</dbReference>
<dbReference type="RefSeq" id="WP_129046465.1">
    <property type="nucleotide sequence ID" value="NZ_SDHX01000001.1"/>
</dbReference>
<sequence>MKVRLALLTILAGLLAACGRFEGTFSFLRDEPVKADVPGTFILDQSSQSGAMLRSMGYTDLSARITLKEDGTFSISQMPDCWLTDFADSKGGYDGCSGTWSIYKSYSVYTISLSVDRWVEGSTYVRDKKNSGFAYTAAFTLTKEKEGYGLALPLAAGDKGHVYFRREKRG</sequence>
<name>A0A4V1M6E3_9BACT</name>
<accession>A0A4V1M6E3</accession>